<accession>A0A8S9ZMC4</accession>
<evidence type="ECO:0000256" key="6">
    <source>
        <dbReference type="ARBA" id="ARBA00022868"/>
    </source>
</evidence>
<keyword evidence="10 12" id="KW-0472">Membrane</keyword>
<evidence type="ECO:0000256" key="9">
    <source>
        <dbReference type="ARBA" id="ARBA00023065"/>
    </source>
</evidence>
<evidence type="ECO:0000256" key="7">
    <source>
        <dbReference type="ARBA" id="ARBA00022949"/>
    </source>
</evidence>
<evidence type="ECO:0000256" key="8">
    <source>
        <dbReference type="ARBA" id="ARBA00022989"/>
    </source>
</evidence>
<feature type="transmembrane region" description="Helical" evidence="12">
    <location>
        <begin position="28"/>
        <end position="48"/>
    </location>
</feature>
<evidence type="ECO:0000256" key="4">
    <source>
        <dbReference type="ARBA" id="ARBA00022475"/>
    </source>
</evidence>
<gene>
    <name evidence="13" type="ORF">Mgra_00006103</name>
</gene>
<feature type="transmembrane region" description="Helical" evidence="12">
    <location>
        <begin position="69"/>
        <end position="86"/>
    </location>
</feature>
<dbReference type="PANTHER" id="PTHR11893">
    <property type="entry name" value="INNEXIN"/>
    <property type="match status" value="1"/>
</dbReference>
<dbReference type="GO" id="GO:0034220">
    <property type="term" value="P:monoatomic ion transmembrane transport"/>
    <property type="evidence" value="ECO:0007669"/>
    <property type="project" value="UniProtKB-KW"/>
</dbReference>
<proteinExistence type="predicted"/>
<reference evidence="13" key="1">
    <citation type="journal article" date="2020" name="Ecol. Evol.">
        <title>Genome structure and content of the rice root-knot nematode (Meloidogyne graminicola).</title>
        <authorList>
            <person name="Phan N.T."/>
            <person name="Danchin E.G.J."/>
            <person name="Klopp C."/>
            <person name="Perfus-Barbeoch L."/>
            <person name="Kozlowski D.K."/>
            <person name="Koutsovoulos G.D."/>
            <person name="Lopez-Roques C."/>
            <person name="Bouchez O."/>
            <person name="Zahm M."/>
            <person name="Besnard G."/>
            <person name="Bellafiore S."/>
        </authorList>
    </citation>
    <scope>NUCLEOTIDE SEQUENCE</scope>
    <source>
        <strain evidence="13">VN-18</strain>
    </source>
</reference>
<evidence type="ECO:0000313" key="14">
    <source>
        <dbReference type="Proteomes" id="UP000605970"/>
    </source>
</evidence>
<dbReference type="GO" id="GO:0005886">
    <property type="term" value="C:plasma membrane"/>
    <property type="evidence" value="ECO:0007669"/>
    <property type="project" value="UniProtKB-SubCell"/>
</dbReference>
<dbReference type="OrthoDB" id="5867527at2759"/>
<evidence type="ECO:0000256" key="3">
    <source>
        <dbReference type="ARBA" id="ARBA00022448"/>
    </source>
</evidence>
<keyword evidence="7" id="KW-0965">Cell junction</keyword>
<keyword evidence="5 12" id="KW-0812">Transmembrane</keyword>
<evidence type="ECO:0000256" key="12">
    <source>
        <dbReference type="SAM" id="Phobius"/>
    </source>
</evidence>
<name>A0A8S9ZMC4_9BILA</name>
<sequence>MDILIDFISKFIQNKNEDDHFDRLNYQITPLLFVLLAIVNISKLYMGAAINCFTKAEFKNGWVQYTNDYCLWVPFILILQACSFYIPHLLWRSFNWVTGYQIKAVISASASNEQQTFSDNNFNKNNCKIFI</sequence>
<keyword evidence="8 12" id="KW-1133">Transmembrane helix</keyword>
<dbReference type="EMBL" id="JABEBT010000056">
    <property type="protein sequence ID" value="KAF7634530.1"/>
    <property type="molecule type" value="Genomic_DNA"/>
</dbReference>
<evidence type="ECO:0000256" key="5">
    <source>
        <dbReference type="ARBA" id="ARBA00022692"/>
    </source>
</evidence>
<evidence type="ECO:0000256" key="11">
    <source>
        <dbReference type="ARBA" id="ARBA00023303"/>
    </source>
</evidence>
<evidence type="ECO:0000256" key="10">
    <source>
        <dbReference type="ARBA" id="ARBA00023136"/>
    </source>
</evidence>
<evidence type="ECO:0000256" key="1">
    <source>
        <dbReference type="ARBA" id="ARBA00004610"/>
    </source>
</evidence>
<keyword evidence="11" id="KW-0407">Ion channel</keyword>
<keyword evidence="9" id="KW-0406">Ion transport</keyword>
<dbReference type="AlphaFoldDB" id="A0A8S9ZMC4"/>
<comment type="subcellular location">
    <subcellularLocation>
        <location evidence="1">Cell junction</location>
        <location evidence="1">Gap junction</location>
    </subcellularLocation>
    <subcellularLocation>
        <location evidence="2">Cell membrane</location>
        <topology evidence="2">Multi-pass membrane protein</topology>
    </subcellularLocation>
</comment>
<dbReference type="PANTHER" id="PTHR11893:SF32">
    <property type="entry name" value="INNEXIN"/>
    <property type="match status" value="1"/>
</dbReference>
<dbReference type="InterPro" id="IPR000990">
    <property type="entry name" value="Innexin"/>
</dbReference>
<dbReference type="GO" id="GO:0005921">
    <property type="term" value="C:gap junction"/>
    <property type="evidence" value="ECO:0007669"/>
    <property type="project" value="UniProtKB-SubCell"/>
</dbReference>
<dbReference type="Proteomes" id="UP000605970">
    <property type="component" value="Unassembled WGS sequence"/>
</dbReference>
<protein>
    <submittedName>
        <fullName evidence="13">Innexin</fullName>
    </submittedName>
</protein>
<evidence type="ECO:0000256" key="2">
    <source>
        <dbReference type="ARBA" id="ARBA00004651"/>
    </source>
</evidence>
<keyword evidence="4" id="KW-1003">Cell membrane</keyword>
<comment type="caution">
    <text evidence="13">The sequence shown here is derived from an EMBL/GenBank/DDBJ whole genome shotgun (WGS) entry which is preliminary data.</text>
</comment>
<keyword evidence="6" id="KW-0303">Gap junction</keyword>
<evidence type="ECO:0000313" key="13">
    <source>
        <dbReference type="EMBL" id="KAF7634530.1"/>
    </source>
</evidence>
<organism evidence="13 14">
    <name type="scientific">Meloidogyne graminicola</name>
    <dbReference type="NCBI Taxonomy" id="189291"/>
    <lineage>
        <taxon>Eukaryota</taxon>
        <taxon>Metazoa</taxon>
        <taxon>Ecdysozoa</taxon>
        <taxon>Nematoda</taxon>
        <taxon>Chromadorea</taxon>
        <taxon>Rhabditida</taxon>
        <taxon>Tylenchina</taxon>
        <taxon>Tylenchomorpha</taxon>
        <taxon>Tylenchoidea</taxon>
        <taxon>Meloidogynidae</taxon>
        <taxon>Meloidogyninae</taxon>
        <taxon>Meloidogyne</taxon>
    </lineage>
</organism>
<dbReference type="GO" id="GO:0005243">
    <property type="term" value="F:gap junction channel activity"/>
    <property type="evidence" value="ECO:0007669"/>
    <property type="project" value="TreeGrafter"/>
</dbReference>
<dbReference type="Pfam" id="PF00876">
    <property type="entry name" value="Innexin"/>
    <property type="match status" value="2"/>
</dbReference>
<keyword evidence="14" id="KW-1185">Reference proteome</keyword>
<keyword evidence="3" id="KW-0813">Transport</keyword>